<comment type="caution">
    <text evidence="2">The sequence shown here is derived from an EMBL/GenBank/DDBJ whole genome shotgun (WGS) entry which is preliminary data.</text>
</comment>
<evidence type="ECO:0000313" key="3">
    <source>
        <dbReference type="Proteomes" id="UP001341840"/>
    </source>
</evidence>
<dbReference type="Proteomes" id="UP001341840">
    <property type="component" value="Unassembled WGS sequence"/>
</dbReference>
<reference evidence="2 3" key="1">
    <citation type="journal article" date="2023" name="Plants (Basel)">
        <title>Bridging the Gap: Combining Genomics and Transcriptomics Approaches to Understand Stylosanthes scabra, an Orphan Legume from the Brazilian Caatinga.</title>
        <authorList>
            <person name="Ferreira-Neto J.R.C."/>
            <person name="da Silva M.D."/>
            <person name="Binneck E."/>
            <person name="de Melo N.F."/>
            <person name="da Silva R.H."/>
            <person name="de Melo A.L.T.M."/>
            <person name="Pandolfi V."/>
            <person name="Bustamante F.O."/>
            <person name="Brasileiro-Vidal A.C."/>
            <person name="Benko-Iseppon A.M."/>
        </authorList>
    </citation>
    <scope>NUCLEOTIDE SEQUENCE [LARGE SCALE GENOMIC DNA]</scope>
    <source>
        <tissue evidence="2">Leaves</tissue>
    </source>
</reference>
<keyword evidence="3" id="KW-1185">Reference proteome</keyword>
<organism evidence="2 3">
    <name type="scientific">Stylosanthes scabra</name>
    <dbReference type="NCBI Taxonomy" id="79078"/>
    <lineage>
        <taxon>Eukaryota</taxon>
        <taxon>Viridiplantae</taxon>
        <taxon>Streptophyta</taxon>
        <taxon>Embryophyta</taxon>
        <taxon>Tracheophyta</taxon>
        <taxon>Spermatophyta</taxon>
        <taxon>Magnoliopsida</taxon>
        <taxon>eudicotyledons</taxon>
        <taxon>Gunneridae</taxon>
        <taxon>Pentapetalae</taxon>
        <taxon>rosids</taxon>
        <taxon>fabids</taxon>
        <taxon>Fabales</taxon>
        <taxon>Fabaceae</taxon>
        <taxon>Papilionoideae</taxon>
        <taxon>50 kb inversion clade</taxon>
        <taxon>dalbergioids sensu lato</taxon>
        <taxon>Dalbergieae</taxon>
        <taxon>Pterocarpus clade</taxon>
        <taxon>Stylosanthes</taxon>
    </lineage>
</organism>
<accession>A0ABU6Z0U0</accession>
<name>A0ABU6Z0U0_9FABA</name>
<protein>
    <recommendedName>
        <fullName evidence="1">PB1-like domain-containing protein</fullName>
    </recommendedName>
</protein>
<sequence length="111" mass="12693">MRYVGGEKLTIEDNDSDFWSVFEADEQIRRLGDDDVAAMWYKDPAIENMSIGLRMFLNDRDALAMVRIAVQEGMWNSLLSMKMTLKKGFSEIGYIDVWGGPAREDDDAAFE</sequence>
<dbReference type="EMBL" id="JASCZI010271871">
    <property type="protein sequence ID" value="MED6216220.1"/>
    <property type="molecule type" value="Genomic_DNA"/>
</dbReference>
<feature type="domain" description="PB1-like" evidence="1">
    <location>
        <begin position="1"/>
        <end position="73"/>
    </location>
</feature>
<evidence type="ECO:0000313" key="2">
    <source>
        <dbReference type="EMBL" id="MED6216220.1"/>
    </source>
</evidence>
<gene>
    <name evidence="2" type="ORF">PIB30_005482</name>
</gene>
<dbReference type="InterPro" id="IPR058594">
    <property type="entry name" value="PB1-like_dom_pln"/>
</dbReference>
<feature type="non-terminal residue" evidence="2">
    <location>
        <position position="111"/>
    </location>
</feature>
<evidence type="ECO:0000259" key="1">
    <source>
        <dbReference type="Pfam" id="PF26130"/>
    </source>
</evidence>
<proteinExistence type="predicted"/>
<dbReference type="Pfam" id="PF26130">
    <property type="entry name" value="PB1-like"/>
    <property type="match status" value="1"/>
</dbReference>